<dbReference type="InterPro" id="IPR032859">
    <property type="entry name" value="KH_dom-like"/>
</dbReference>
<evidence type="ECO:0000256" key="2">
    <source>
        <dbReference type="ARBA" id="ARBA00020953"/>
    </source>
</evidence>
<gene>
    <name evidence="8 13" type="primary">der</name>
    <name evidence="13" type="ORF">P0082_04880</name>
</gene>
<dbReference type="Proteomes" id="UP001228690">
    <property type="component" value="Chromosome"/>
</dbReference>
<comment type="function">
    <text evidence="8 10">GTPase that plays an essential role in the late steps of ribosome biogenesis.</text>
</comment>
<feature type="binding site" evidence="8">
    <location>
        <begin position="349"/>
        <end position="352"/>
    </location>
    <ligand>
        <name>GTP</name>
        <dbReference type="ChEBI" id="CHEBI:37565"/>
        <label>2</label>
    </ligand>
</feature>
<evidence type="ECO:0000256" key="9">
    <source>
        <dbReference type="PROSITE-ProRule" id="PRU01049"/>
    </source>
</evidence>
<comment type="subunit">
    <text evidence="8">Associates with the 50S ribosomal subunit.</text>
</comment>
<keyword evidence="14" id="KW-1185">Reference proteome</keyword>
<keyword evidence="3 8" id="KW-0690">Ribosome biogenesis</keyword>
<feature type="binding site" evidence="8">
    <location>
        <begin position="157"/>
        <end position="160"/>
    </location>
    <ligand>
        <name>GTP</name>
        <dbReference type="ChEBI" id="CHEBI:37565"/>
        <label>1</label>
    </ligand>
</feature>
<dbReference type="PANTHER" id="PTHR43834">
    <property type="entry name" value="GTPASE DER"/>
    <property type="match status" value="1"/>
</dbReference>
<dbReference type="InterPro" id="IPR016484">
    <property type="entry name" value="GTPase_Der"/>
</dbReference>
<evidence type="ECO:0000256" key="6">
    <source>
        <dbReference type="ARBA" id="ARBA00023134"/>
    </source>
</evidence>
<feature type="binding site" evidence="8">
    <location>
        <begin position="29"/>
        <end position="36"/>
    </location>
    <ligand>
        <name>GTP</name>
        <dbReference type="ChEBI" id="CHEBI:37565"/>
        <label>1</label>
    </ligand>
</feature>
<dbReference type="NCBIfam" id="TIGR03594">
    <property type="entry name" value="GTPase_EngA"/>
    <property type="match status" value="1"/>
</dbReference>
<feature type="coiled-coil region" evidence="11">
    <location>
        <begin position="190"/>
        <end position="221"/>
    </location>
</feature>
<dbReference type="NCBIfam" id="TIGR00231">
    <property type="entry name" value="small_GTP"/>
    <property type="match status" value="2"/>
</dbReference>
<comment type="similarity">
    <text evidence="1 8 9 10">Belongs to the TRAFAC class TrmE-Era-EngA-EngB-Septin-like GTPase superfamily. EngA (Der) GTPase family.</text>
</comment>
<protein>
    <recommendedName>
        <fullName evidence="2 8">GTPase Der</fullName>
    </recommendedName>
    <alternativeName>
        <fullName evidence="7 8">GTP-binding protein EngA</fullName>
    </alternativeName>
</protein>
<dbReference type="Pfam" id="PF14714">
    <property type="entry name" value="KH_dom-like"/>
    <property type="match status" value="1"/>
</dbReference>
<accession>A0ABY8MLY6</accession>
<dbReference type="PIRSF" id="PIRSF006485">
    <property type="entry name" value="GTP-binding_EngA"/>
    <property type="match status" value="1"/>
</dbReference>
<organism evidence="13 14">
    <name type="scientific">Candidatus Haliotispira prima</name>
    <dbReference type="NCBI Taxonomy" id="3034016"/>
    <lineage>
        <taxon>Bacteria</taxon>
        <taxon>Pseudomonadati</taxon>
        <taxon>Spirochaetota</taxon>
        <taxon>Spirochaetia</taxon>
        <taxon>Spirochaetales</taxon>
        <taxon>Spirochaetaceae</taxon>
        <taxon>Candidatus Haliotispira</taxon>
    </lineage>
</organism>
<feature type="binding site" evidence="8">
    <location>
        <begin position="76"/>
        <end position="80"/>
    </location>
    <ligand>
        <name>GTP</name>
        <dbReference type="ChEBI" id="CHEBI:37565"/>
        <label>1</label>
    </ligand>
</feature>
<sequence length="492" mass="55584">MTDGYIDEPTAVEPSMPTVPILGHIAVVGRPNVGKSTLFNALLGQRRAITSPESGVTRDVITEQTYFGGFEVLLSDTGGIRADLKDPVQRKARRGQADDTLSYVGQLNERVQRRSLAMLKQADLILWVLALNEFSSEDQQLLDRLQSMRQKVILVINKVDVADKESEAYNFYEYGFPHLVMVSALHRRGLEQLERDSVAFLQRARRESKEAQTDAAVTELEGRTVASDSTIRFTLIGKPNTGKSTLCNTLVEADVALVSDMPGTTRDVLLQRFRWGGKLYELTDTAGIRRKNKVQENVEYYSVNRAIKSLDEVDVAVLMIDSRDGIRQQDKKIAQQIIKRGRGLIFALNKVDLLGSSGATKHAIRDLEEDTRDLFPHLHYAPICSISALSGKNTRQLLNTIGRVHEQLHKRINTGLLNQALQDWMRYYSPPGSGNTRFKARYLTQVEVNPLRFILSVNRSKNFPQSYLNFLQNQIRKELGFMDVPLHLHLHE</sequence>
<dbReference type="InterPro" id="IPR031166">
    <property type="entry name" value="G_ENGA"/>
</dbReference>
<feature type="binding site" evidence="8">
    <location>
        <begin position="237"/>
        <end position="244"/>
    </location>
    <ligand>
        <name>GTP</name>
        <dbReference type="ChEBI" id="CHEBI:37565"/>
        <label>2</label>
    </ligand>
</feature>
<dbReference type="SUPFAM" id="SSF52540">
    <property type="entry name" value="P-loop containing nucleoside triphosphate hydrolases"/>
    <property type="match status" value="2"/>
</dbReference>
<dbReference type="EMBL" id="CP123443">
    <property type="protein sequence ID" value="WGK70198.1"/>
    <property type="molecule type" value="Genomic_DNA"/>
</dbReference>
<keyword evidence="5 8" id="KW-0547">Nucleotide-binding</keyword>
<keyword evidence="4 10" id="KW-0677">Repeat</keyword>
<evidence type="ECO:0000313" key="13">
    <source>
        <dbReference type="EMBL" id="WGK70198.1"/>
    </source>
</evidence>
<dbReference type="Pfam" id="PF01926">
    <property type="entry name" value="MMR_HSR1"/>
    <property type="match status" value="2"/>
</dbReference>
<dbReference type="InterPro" id="IPR005225">
    <property type="entry name" value="Small_GTP-bd"/>
</dbReference>
<dbReference type="PROSITE" id="PS51712">
    <property type="entry name" value="G_ENGA"/>
    <property type="match status" value="1"/>
</dbReference>
<evidence type="ECO:0000256" key="5">
    <source>
        <dbReference type="ARBA" id="ARBA00022741"/>
    </source>
</evidence>
<evidence type="ECO:0000256" key="7">
    <source>
        <dbReference type="ARBA" id="ARBA00032345"/>
    </source>
</evidence>
<evidence type="ECO:0000256" key="10">
    <source>
        <dbReference type="RuleBase" id="RU004481"/>
    </source>
</evidence>
<evidence type="ECO:0000313" key="14">
    <source>
        <dbReference type="Proteomes" id="UP001228690"/>
    </source>
</evidence>
<evidence type="ECO:0000259" key="12">
    <source>
        <dbReference type="PROSITE" id="PS51712"/>
    </source>
</evidence>
<dbReference type="InterPro" id="IPR027417">
    <property type="entry name" value="P-loop_NTPase"/>
</dbReference>
<dbReference type="PRINTS" id="PR00326">
    <property type="entry name" value="GTP1OBG"/>
</dbReference>
<reference evidence="13 14" key="1">
    <citation type="submission" date="2023-04" db="EMBL/GenBank/DDBJ databases">
        <title>Spirochaete genome identified in red abalone sample constitutes a novel genus.</title>
        <authorList>
            <person name="Sharma S.P."/>
            <person name="Purcell C.M."/>
            <person name="Hyde J.R."/>
            <person name="Severin A.J."/>
        </authorList>
    </citation>
    <scope>NUCLEOTIDE SEQUENCE [LARGE SCALE GENOMIC DNA]</scope>
    <source>
        <strain evidence="13 14">SP-2023</strain>
    </source>
</reference>
<evidence type="ECO:0000256" key="8">
    <source>
        <dbReference type="HAMAP-Rule" id="MF_00195"/>
    </source>
</evidence>
<evidence type="ECO:0000256" key="3">
    <source>
        <dbReference type="ARBA" id="ARBA00022517"/>
    </source>
</evidence>
<dbReference type="GO" id="GO:0016787">
    <property type="term" value="F:hydrolase activity"/>
    <property type="evidence" value="ECO:0007669"/>
    <property type="project" value="UniProtKB-KW"/>
</dbReference>
<dbReference type="PANTHER" id="PTHR43834:SF6">
    <property type="entry name" value="GTPASE DER"/>
    <property type="match status" value="1"/>
</dbReference>
<feature type="binding site" evidence="8">
    <location>
        <begin position="284"/>
        <end position="288"/>
    </location>
    <ligand>
        <name>GTP</name>
        <dbReference type="ChEBI" id="CHEBI:37565"/>
        <label>2</label>
    </ligand>
</feature>
<dbReference type="InterPro" id="IPR006073">
    <property type="entry name" value="GTP-bd"/>
</dbReference>
<name>A0ABY8MLY6_9SPIO</name>
<feature type="domain" description="EngA-type G" evidence="12">
    <location>
        <begin position="231"/>
        <end position="409"/>
    </location>
</feature>
<evidence type="ECO:0000256" key="11">
    <source>
        <dbReference type="SAM" id="Coils"/>
    </source>
</evidence>
<keyword evidence="11" id="KW-0175">Coiled coil</keyword>
<dbReference type="Gene3D" id="3.30.300.20">
    <property type="match status" value="1"/>
</dbReference>
<dbReference type="Gene3D" id="3.40.50.300">
    <property type="entry name" value="P-loop containing nucleotide triphosphate hydrolases"/>
    <property type="match status" value="2"/>
</dbReference>
<keyword evidence="13" id="KW-0378">Hydrolase</keyword>
<proteinExistence type="inferred from homology"/>
<evidence type="ECO:0000256" key="4">
    <source>
        <dbReference type="ARBA" id="ARBA00022737"/>
    </source>
</evidence>
<evidence type="ECO:0000256" key="1">
    <source>
        <dbReference type="ARBA" id="ARBA00008279"/>
    </source>
</evidence>
<dbReference type="InterPro" id="IPR015946">
    <property type="entry name" value="KH_dom-like_a/b"/>
</dbReference>
<dbReference type="CDD" id="cd01895">
    <property type="entry name" value="EngA2"/>
    <property type="match status" value="1"/>
</dbReference>
<dbReference type="HAMAP" id="MF_00195">
    <property type="entry name" value="GTPase_Der"/>
    <property type="match status" value="1"/>
</dbReference>
<keyword evidence="6 8" id="KW-0342">GTP-binding</keyword>
<dbReference type="RefSeq" id="WP_326928405.1">
    <property type="nucleotide sequence ID" value="NZ_CP123443.1"/>
</dbReference>